<dbReference type="InterPro" id="IPR014987">
    <property type="entry name" value="UPF_YfcL"/>
</dbReference>
<keyword evidence="2" id="KW-1185">Reference proteome</keyword>
<gene>
    <name evidence="1" type="ORF">Q3O59_03995</name>
</gene>
<evidence type="ECO:0000313" key="1">
    <source>
        <dbReference type="EMBL" id="MDP4528189.1"/>
    </source>
</evidence>
<protein>
    <submittedName>
        <fullName evidence="1">YfcL family protein</fullName>
    </submittedName>
</protein>
<reference evidence="1 2" key="1">
    <citation type="submission" date="2023-08" db="EMBL/GenBank/DDBJ databases">
        <authorList>
            <person name="Joshi A."/>
            <person name="Thite S."/>
        </authorList>
    </citation>
    <scope>NUCLEOTIDE SEQUENCE [LARGE SCALE GENOMIC DNA]</scope>
    <source>
        <strain evidence="1 2">1E1</strain>
    </source>
</reference>
<name>A0ABT9GMN3_9GAMM</name>
<sequence length="95" mass="10144">MNATAYVAAVADYLDAMIPTASDDELFAAGYLRGHFDLAVGKLEVAAAPFAPQDIQAGVEQSLSEAIAQGELNDSDQQLVQQLWQHLQQVDPAEA</sequence>
<dbReference type="RefSeq" id="WP_305944336.1">
    <property type="nucleotide sequence ID" value="NZ_JAUZVY010000001.1"/>
</dbReference>
<dbReference type="Pfam" id="PF08891">
    <property type="entry name" value="YfcL"/>
    <property type="match status" value="1"/>
</dbReference>
<comment type="caution">
    <text evidence="1">The sequence shown here is derived from an EMBL/GenBank/DDBJ whole genome shotgun (WGS) entry which is preliminary data.</text>
</comment>
<evidence type="ECO:0000313" key="2">
    <source>
        <dbReference type="Proteomes" id="UP001236258"/>
    </source>
</evidence>
<organism evidence="1 2">
    <name type="scientific">Alkalimonas delamerensis</name>
    <dbReference type="NCBI Taxonomy" id="265981"/>
    <lineage>
        <taxon>Bacteria</taxon>
        <taxon>Pseudomonadati</taxon>
        <taxon>Pseudomonadota</taxon>
        <taxon>Gammaproteobacteria</taxon>
        <taxon>Alkalimonas</taxon>
    </lineage>
</organism>
<dbReference type="Proteomes" id="UP001236258">
    <property type="component" value="Unassembled WGS sequence"/>
</dbReference>
<dbReference type="EMBL" id="JAUZVY010000001">
    <property type="protein sequence ID" value="MDP4528189.1"/>
    <property type="molecule type" value="Genomic_DNA"/>
</dbReference>
<accession>A0ABT9GMN3</accession>
<proteinExistence type="predicted"/>